<organism evidence="2 3">
    <name type="scientific">Rhodanobacter ginsengisoli</name>
    <dbReference type="NCBI Taxonomy" id="418646"/>
    <lineage>
        <taxon>Bacteria</taxon>
        <taxon>Pseudomonadati</taxon>
        <taxon>Pseudomonadota</taxon>
        <taxon>Gammaproteobacteria</taxon>
        <taxon>Lysobacterales</taxon>
        <taxon>Rhodanobacteraceae</taxon>
        <taxon>Rhodanobacter</taxon>
    </lineage>
</organism>
<dbReference type="Proteomes" id="UP001596114">
    <property type="component" value="Unassembled WGS sequence"/>
</dbReference>
<comment type="caution">
    <text evidence="2">The sequence shown here is derived from an EMBL/GenBank/DDBJ whole genome shotgun (WGS) entry which is preliminary data.</text>
</comment>
<dbReference type="RefSeq" id="WP_377322051.1">
    <property type="nucleotide sequence ID" value="NZ_JBHSNF010000004.1"/>
</dbReference>
<protein>
    <submittedName>
        <fullName evidence="2">Uncharacterized protein</fullName>
    </submittedName>
</protein>
<evidence type="ECO:0000256" key="1">
    <source>
        <dbReference type="SAM" id="MobiDB-lite"/>
    </source>
</evidence>
<proteinExistence type="predicted"/>
<name>A0ABW0QV15_9GAMM</name>
<feature type="region of interest" description="Disordered" evidence="1">
    <location>
        <begin position="26"/>
        <end position="59"/>
    </location>
</feature>
<evidence type="ECO:0000313" key="3">
    <source>
        <dbReference type="Proteomes" id="UP001596114"/>
    </source>
</evidence>
<reference evidence="3" key="1">
    <citation type="journal article" date="2019" name="Int. J. Syst. Evol. Microbiol.">
        <title>The Global Catalogue of Microorganisms (GCM) 10K type strain sequencing project: providing services to taxonomists for standard genome sequencing and annotation.</title>
        <authorList>
            <consortium name="The Broad Institute Genomics Platform"/>
            <consortium name="The Broad Institute Genome Sequencing Center for Infectious Disease"/>
            <person name="Wu L."/>
            <person name="Ma J."/>
        </authorList>
    </citation>
    <scope>NUCLEOTIDE SEQUENCE [LARGE SCALE GENOMIC DNA]</scope>
    <source>
        <strain evidence="3">CGMCC 1.16619</strain>
    </source>
</reference>
<keyword evidence="3" id="KW-1185">Reference proteome</keyword>
<feature type="compositionally biased region" description="Low complexity" evidence="1">
    <location>
        <begin position="29"/>
        <end position="39"/>
    </location>
</feature>
<evidence type="ECO:0000313" key="2">
    <source>
        <dbReference type="EMBL" id="MFC5527432.1"/>
    </source>
</evidence>
<accession>A0ABW0QV15</accession>
<gene>
    <name evidence="2" type="ORF">ACFPPA_16945</name>
</gene>
<dbReference type="EMBL" id="JBHSNF010000004">
    <property type="protein sequence ID" value="MFC5527432.1"/>
    <property type="molecule type" value="Genomic_DNA"/>
</dbReference>
<sequence>MTSLWKDLLFLHGHLVRKEDLTWRRDAAPESAAPEATPRSSPPAPSKAPSKEQGAAACA</sequence>